<feature type="transmembrane region" description="Helical" evidence="3">
    <location>
        <begin position="2200"/>
        <end position="2219"/>
    </location>
</feature>
<feature type="coiled-coil region" evidence="1">
    <location>
        <begin position="462"/>
        <end position="517"/>
    </location>
</feature>
<feature type="compositionally biased region" description="Basic and acidic residues" evidence="2">
    <location>
        <begin position="847"/>
        <end position="859"/>
    </location>
</feature>
<feature type="coiled-coil region" evidence="1">
    <location>
        <begin position="1032"/>
        <end position="1066"/>
    </location>
</feature>
<feature type="region of interest" description="Disordered" evidence="2">
    <location>
        <begin position="1919"/>
        <end position="1939"/>
    </location>
</feature>
<feature type="coiled-coil region" evidence="1">
    <location>
        <begin position="1533"/>
        <end position="1634"/>
    </location>
</feature>
<feature type="coiled-coil region" evidence="1">
    <location>
        <begin position="1761"/>
        <end position="1816"/>
    </location>
</feature>
<organism evidence="4 5">
    <name type="scientific">Pseudolycoriella hygida</name>
    <dbReference type="NCBI Taxonomy" id="35572"/>
    <lineage>
        <taxon>Eukaryota</taxon>
        <taxon>Metazoa</taxon>
        <taxon>Ecdysozoa</taxon>
        <taxon>Arthropoda</taxon>
        <taxon>Hexapoda</taxon>
        <taxon>Insecta</taxon>
        <taxon>Pterygota</taxon>
        <taxon>Neoptera</taxon>
        <taxon>Endopterygota</taxon>
        <taxon>Diptera</taxon>
        <taxon>Nematocera</taxon>
        <taxon>Sciaroidea</taxon>
        <taxon>Sciaridae</taxon>
        <taxon>Pseudolycoriella</taxon>
    </lineage>
</organism>
<dbReference type="PANTHER" id="PTHR47357">
    <property type="entry name" value="COP1-INTERACTIVE PROTEIN 1"/>
    <property type="match status" value="1"/>
</dbReference>
<feature type="coiled-coil region" evidence="1">
    <location>
        <begin position="1365"/>
        <end position="1462"/>
    </location>
</feature>
<name>A0A9Q0MUF6_9DIPT</name>
<keyword evidence="3" id="KW-1133">Transmembrane helix</keyword>
<dbReference type="GO" id="GO:0005856">
    <property type="term" value="C:cytoskeleton"/>
    <property type="evidence" value="ECO:0007669"/>
    <property type="project" value="TreeGrafter"/>
</dbReference>
<evidence type="ECO:0000313" key="5">
    <source>
        <dbReference type="Proteomes" id="UP001151699"/>
    </source>
</evidence>
<feature type="coiled-coil region" evidence="1">
    <location>
        <begin position="1095"/>
        <end position="1203"/>
    </location>
</feature>
<evidence type="ECO:0000256" key="1">
    <source>
        <dbReference type="SAM" id="Coils"/>
    </source>
</evidence>
<feature type="coiled-coil region" evidence="1">
    <location>
        <begin position="385"/>
        <end position="426"/>
    </location>
</feature>
<dbReference type="GO" id="GO:0005200">
    <property type="term" value="F:structural constituent of cytoskeleton"/>
    <property type="evidence" value="ECO:0007669"/>
    <property type="project" value="TreeGrafter"/>
</dbReference>
<feature type="coiled-coil region" evidence="1">
    <location>
        <begin position="172"/>
        <end position="324"/>
    </location>
</feature>
<protein>
    <submittedName>
        <fullName evidence="4">Uncharacterized protein</fullName>
    </submittedName>
</protein>
<feature type="coiled-coil region" evidence="1">
    <location>
        <begin position="1658"/>
        <end position="1723"/>
    </location>
</feature>
<dbReference type="EMBL" id="WJQU01000003">
    <property type="protein sequence ID" value="KAJ6638168.1"/>
    <property type="molecule type" value="Genomic_DNA"/>
</dbReference>
<keyword evidence="3" id="KW-0472">Membrane</keyword>
<dbReference type="PANTHER" id="PTHR47357:SF1">
    <property type="entry name" value="SPINDLE POLE BODY COMPONENT 110"/>
    <property type="match status" value="1"/>
</dbReference>
<dbReference type="OrthoDB" id="2436455at2759"/>
<gene>
    <name evidence="4" type="ORF">Bhyg_10901</name>
</gene>
<dbReference type="Proteomes" id="UP001151699">
    <property type="component" value="Chromosome X"/>
</dbReference>
<sequence>MEFLNWKNILLEWVNRLDYLGRPYYSLNMAHIEPFFNEFKTRVISINIASMTLPSFFKAHYKDFDPILYNDGKLCSDDYMYGYSLLMHFCCIKHPEIEMRSICQQMQEETQMVIKTFLENLLRVKLLNRETLKSVIESSAPAKISDYVLALSPIKAGDMEVICPPTPRTKVLNEWSSENRQLKAQVETERYEKTFLESQLKTKEEQINELNQERRKFLTEIHELKSTLAEKNMEDISVNENTQLETLKRRLRKDISDKEEEIKDLQNQLNDLKAAKQHFADKFSYVQSEYKKSIEITHNLNVKLEELNEDNEKKLQHIKGLEITLKEYQKYFNESNSKGSSLNTSVDNLEDSYTLAMAMLNRSVSSPENLGKVVDIQLREQVLMYEQLLDQFNQTQHEKSKLNKQIEEHTKKFEALELKCQEIEDENSRNVKRYDDAVSELAALSKESESNLKEIHSLRIEIGELMTKVNESNQKIDDLNAEKLSLNESLLVCEQEVKELNNRNMKLDNENINYQTVIERLTTSENKLKLDLENNGDLINRQQSSILDLEIQMKESHQRESNLQSEVDRLTKQLNDTLMQNSRLEEERETTTKEYTTLLNDRNAELKTLEQDRNKLKLDLENNGDLINSLQSSILDLEIQMKESQQRESNLQSEVDRLTKQLNDSLMQNSRLEEERETTTKEYTTLLNDRNTELKTLEQDRNKLKLDLENNGDLINRLQSSILDLEIQMKESHQRESNLQSEVGRLTKQLNDSLMQNSRLEEERETTTKEYTTLLNDRNAELKTLEQDRNKLKLDLENNGDLINRLQSSILGLEIQMKESHQRESDLQSEVGRLTKQLNDSLMQNSRLEEERETTRKEYTTLSNDRNAELKTLEQDRNTLKVELEQQAKLVSELTVQIETIESKVTAAESLKNDLVANIERLSCEKDADVAALLKERDILSNEVDNLKSRLSDAHTIEVKLTEQNAELVGKLEKEKNELTCEVRNLSVNLSNVQKSLTSAESLHGELSNENFVLKQENKDKESRIVKKSQECECHLKELHSLKETIEHLNNSIQELKKNGEIVDAELTDFIAKNEKVESDCRHLRDELNKNVLLQSDLEVQLNQSEEEKEKLFLNLQEKTDEAEAFELTLNKLIQQNKIEAARRAEADEEHKARCNAYESKINECEKVIDELRSGNRDLNEFNDNLKREIDGHQVNLNQMRSELEILHQTAEQNVIEKKQLLDTVDELTTSSDVRDKELNELNVKLTECLDNAVELERQLSDLQIQNQNLTKCVEDLEIKRNEFIVQKETADSHLISTQEILKQKTEEAADLSKALDELRIEFETVKVDETKREAELKKNHDLVKQLTEEVEQEKFILSQKLISIDSLNHQIEQYKSIENLMKNERQKLSEQVEELVEKLHTVECSRETLNDELKAFEKKYNDLDQKFVDQSQTETTIKEVSKSLEMENEKLKRQIVEMTKVSDREQSSLQRSLEELTIVTSKAKEEKIQRVAEIEHLKQTIEKLNADKVCVLSTNDKIVEEAKRTSEAYQQSANYKTEIEELIKNKETLSARVNKLSCETEVLKQDLEKAKRENACLTDENMDLATEIEKIRKDYSTCNESQKLEINSMKFEIERLVASNSENQRRYDELQKAFDVNSKGVTRDEHAKVKADLTVALADLESKIQECKRYEDALEAQKQIGKDNFILSAKLTKQRELCAQLKEQWQKEKAELLERNEESVKETRFEYEGKLNKMKERMKQIYTDEQYKTKEKTDKQERELLEIKKENLILTEQLEKYENHVRQISRQLYKVNENSLDMKKENEFLKNKLRLAESNPRESRLFSAANFGSNFKMEDEEGEVFNNTYLADLKSGITRTSPTGRESIRMSELQQRNSLAPRHLRSTYAAQYGDQNLREEDISMPFFNDSMFSNQLDVRRGTLYKRPGPPTPSKNGGRLSFGSGNITASELFPKDVFREQNNNAKVKTTPGKLMSMFSSSSKNKENTPRKSVTRPIYSTFTSTPRHRAIWARERLSCLPSKPFSSQLTDSDDETVSISSSSIFSPSCRPGKSVCRRFSIISKQRQSSALKSMIYKNRREYRERNHSKRLECFEESRDFAQLDCDYQSDYVSPSDIFAPTLEKFEILVKHTKSEHPYSNETTAIEANEISMLLSSSNSLSKSTTMSNIIIHGKIPRITVNEIPKREFIQLKHQSGFVWFKREDLLKQMILISILIVLYGSYYMTDMFIRKNA</sequence>
<proteinExistence type="predicted"/>
<feature type="region of interest" description="Disordered" evidence="2">
    <location>
        <begin position="840"/>
        <end position="870"/>
    </location>
</feature>
<keyword evidence="5" id="KW-1185">Reference proteome</keyword>
<accession>A0A9Q0MUF6</accession>
<feature type="coiled-coil region" evidence="1">
    <location>
        <begin position="553"/>
        <end position="795"/>
    </location>
</feature>
<evidence type="ECO:0000313" key="4">
    <source>
        <dbReference type="EMBL" id="KAJ6638168.1"/>
    </source>
</evidence>
<feature type="region of interest" description="Disordered" evidence="2">
    <location>
        <begin position="1854"/>
        <end position="1879"/>
    </location>
</feature>
<keyword evidence="3" id="KW-0812">Transmembrane</keyword>
<feature type="coiled-coil region" evidence="1">
    <location>
        <begin position="1239"/>
        <end position="1322"/>
    </location>
</feature>
<evidence type="ECO:0000256" key="3">
    <source>
        <dbReference type="SAM" id="Phobius"/>
    </source>
</evidence>
<evidence type="ECO:0000256" key="2">
    <source>
        <dbReference type="SAM" id="MobiDB-lite"/>
    </source>
</evidence>
<reference evidence="4" key="1">
    <citation type="submission" date="2022-07" db="EMBL/GenBank/DDBJ databases">
        <authorList>
            <person name="Trinca V."/>
            <person name="Uliana J.V.C."/>
            <person name="Torres T.T."/>
            <person name="Ward R.J."/>
            <person name="Monesi N."/>
        </authorList>
    </citation>
    <scope>NUCLEOTIDE SEQUENCE</scope>
    <source>
        <strain evidence="4">HSMRA1968</strain>
        <tissue evidence="4">Whole embryos</tissue>
    </source>
</reference>
<comment type="caution">
    <text evidence="4">The sequence shown here is derived from an EMBL/GenBank/DDBJ whole genome shotgun (WGS) entry which is preliminary data.</text>
</comment>
<keyword evidence="1" id="KW-0175">Coiled coil</keyword>